<organism evidence="1 2">
    <name type="scientific">Ophiobolus disseminans</name>
    <dbReference type="NCBI Taxonomy" id="1469910"/>
    <lineage>
        <taxon>Eukaryota</taxon>
        <taxon>Fungi</taxon>
        <taxon>Dikarya</taxon>
        <taxon>Ascomycota</taxon>
        <taxon>Pezizomycotina</taxon>
        <taxon>Dothideomycetes</taxon>
        <taxon>Pleosporomycetidae</taxon>
        <taxon>Pleosporales</taxon>
        <taxon>Pleosporineae</taxon>
        <taxon>Phaeosphaeriaceae</taxon>
        <taxon>Ophiobolus</taxon>
    </lineage>
</organism>
<keyword evidence="2" id="KW-1185">Reference proteome</keyword>
<dbReference type="AlphaFoldDB" id="A0A6A6ZXX4"/>
<reference evidence="1" key="1">
    <citation type="journal article" date="2020" name="Stud. Mycol.">
        <title>101 Dothideomycetes genomes: a test case for predicting lifestyles and emergence of pathogens.</title>
        <authorList>
            <person name="Haridas S."/>
            <person name="Albert R."/>
            <person name="Binder M."/>
            <person name="Bloem J."/>
            <person name="Labutti K."/>
            <person name="Salamov A."/>
            <person name="Andreopoulos B."/>
            <person name="Baker S."/>
            <person name="Barry K."/>
            <person name="Bills G."/>
            <person name="Bluhm B."/>
            <person name="Cannon C."/>
            <person name="Castanera R."/>
            <person name="Culley D."/>
            <person name="Daum C."/>
            <person name="Ezra D."/>
            <person name="Gonzalez J."/>
            <person name="Henrissat B."/>
            <person name="Kuo A."/>
            <person name="Liang C."/>
            <person name="Lipzen A."/>
            <person name="Lutzoni F."/>
            <person name="Magnuson J."/>
            <person name="Mondo S."/>
            <person name="Nolan M."/>
            <person name="Ohm R."/>
            <person name="Pangilinan J."/>
            <person name="Park H.-J."/>
            <person name="Ramirez L."/>
            <person name="Alfaro M."/>
            <person name="Sun H."/>
            <person name="Tritt A."/>
            <person name="Yoshinaga Y."/>
            <person name="Zwiers L.-H."/>
            <person name="Turgeon B."/>
            <person name="Goodwin S."/>
            <person name="Spatafora J."/>
            <person name="Crous P."/>
            <person name="Grigoriev I."/>
        </authorList>
    </citation>
    <scope>NUCLEOTIDE SEQUENCE</scope>
    <source>
        <strain evidence="1">CBS 113818</strain>
    </source>
</reference>
<proteinExistence type="predicted"/>
<gene>
    <name evidence="1" type="ORF">CC86DRAFT_272216</name>
</gene>
<accession>A0A6A6ZXX4</accession>
<feature type="non-terminal residue" evidence="1">
    <location>
        <position position="101"/>
    </location>
</feature>
<sequence>MDQLTAHLASTSLVPSGQWTYFPPGTTLEEQLLILAGVQDYQLTGAADQTFNATELGDETIQDAMVQHLDMLQDSELANMLHTSLQINSGPAAPLTPPASP</sequence>
<evidence type="ECO:0000313" key="2">
    <source>
        <dbReference type="Proteomes" id="UP000799424"/>
    </source>
</evidence>
<dbReference type="OrthoDB" id="3788765at2759"/>
<evidence type="ECO:0000313" key="1">
    <source>
        <dbReference type="EMBL" id="KAF2825175.1"/>
    </source>
</evidence>
<dbReference type="EMBL" id="MU006228">
    <property type="protein sequence ID" value="KAF2825175.1"/>
    <property type="molecule type" value="Genomic_DNA"/>
</dbReference>
<name>A0A6A6ZXX4_9PLEO</name>
<dbReference type="Proteomes" id="UP000799424">
    <property type="component" value="Unassembled WGS sequence"/>
</dbReference>
<protein>
    <submittedName>
        <fullName evidence="1">Uncharacterized protein</fullName>
    </submittedName>
</protein>